<dbReference type="GO" id="GO:0000309">
    <property type="term" value="F:nicotinamide-nucleotide adenylyltransferase activity"/>
    <property type="evidence" value="ECO:0007669"/>
    <property type="project" value="TreeGrafter"/>
</dbReference>
<reference evidence="3" key="1">
    <citation type="submission" date="2016-06" db="UniProtKB">
        <authorList>
            <consortium name="WormBaseParasite"/>
        </authorList>
    </citation>
    <scope>IDENTIFICATION</scope>
</reference>
<protein>
    <submittedName>
        <fullName evidence="3">Response regulator</fullName>
    </submittedName>
</protein>
<organism evidence="3">
    <name type="scientific">Echinostoma caproni</name>
    <dbReference type="NCBI Taxonomy" id="27848"/>
    <lineage>
        <taxon>Eukaryota</taxon>
        <taxon>Metazoa</taxon>
        <taxon>Spiralia</taxon>
        <taxon>Lophotrochozoa</taxon>
        <taxon>Platyhelminthes</taxon>
        <taxon>Trematoda</taxon>
        <taxon>Digenea</taxon>
        <taxon>Plagiorchiida</taxon>
        <taxon>Echinostomata</taxon>
        <taxon>Echinostomatoidea</taxon>
        <taxon>Echinostomatidae</taxon>
        <taxon>Echinostoma</taxon>
    </lineage>
</organism>
<dbReference type="AlphaFoldDB" id="A0A182ZZG4"/>
<dbReference type="SUPFAM" id="SSF52374">
    <property type="entry name" value="Nucleotidylyl transferase"/>
    <property type="match status" value="1"/>
</dbReference>
<dbReference type="GO" id="GO:0004515">
    <property type="term" value="F:nicotinate-nucleotide adenylyltransferase activity"/>
    <property type="evidence" value="ECO:0007669"/>
    <property type="project" value="TreeGrafter"/>
</dbReference>
<dbReference type="WBParaSite" id="ECPE_0000009801-mRNA-1">
    <property type="protein sequence ID" value="ECPE_0000009801-mRNA-1"/>
    <property type="gene ID" value="ECPE_0000009801"/>
</dbReference>
<dbReference type="GO" id="GO:0009435">
    <property type="term" value="P:NAD+ biosynthetic process"/>
    <property type="evidence" value="ECO:0007669"/>
    <property type="project" value="TreeGrafter"/>
</dbReference>
<dbReference type="Proteomes" id="UP000272942">
    <property type="component" value="Unassembled WGS sequence"/>
</dbReference>
<proteinExistence type="predicted"/>
<dbReference type="EMBL" id="UZAN01000254">
    <property type="protein sequence ID" value="VDP18698.1"/>
    <property type="molecule type" value="Genomic_DNA"/>
</dbReference>
<dbReference type="OrthoDB" id="422187at2759"/>
<dbReference type="InterPro" id="IPR014729">
    <property type="entry name" value="Rossmann-like_a/b/a_fold"/>
</dbReference>
<sequence>MLIICSSTKEILIWALSHETIFGLVWCLNTCSYGVPDWTLIEVLVRDYGIVCISRPQSNPAKIVFESEILSKYESNILLITDWCQNALSATLVRRALSLGETVRYLVPDGVLDKIYDLGLYNAKRPPRYSVHRSQIAGESQFDEQQ</sequence>
<evidence type="ECO:0000313" key="3">
    <source>
        <dbReference type="WBParaSite" id="ECPE_0000009801-mRNA-1"/>
    </source>
</evidence>
<keyword evidence="2" id="KW-1185">Reference proteome</keyword>
<dbReference type="PANTHER" id="PTHR12039">
    <property type="entry name" value="NICOTINAMIDE MONONUCLEOTIDE ADENYLYLTRANSFERASE"/>
    <property type="match status" value="1"/>
</dbReference>
<dbReference type="PANTHER" id="PTHR12039:SF0">
    <property type="entry name" value="NICOTINAMIDE-NUCLEOTIDE ADENYLYLTRANSFERASE"/>
    <property type="match status" value="1"/>
</dbReference>
<dbReference type="Gene3D" id="3.40.50.620">
    <property type="entry name" value="HUPs"/>
    <property type="match status" value="1"/>
</dbReference>
<reference evidence="1 2" key="2">
    <citation type="submission" date="2018-11" db="EMBL/GenBank/DDBJ databases">
        <authorList>
            <consortium name="Pathogen Informatics"/>
        </authorList>
    </citation>
    <scope>NUCLEOTIDE SEQUENCE [LARGE SCALE GENOMIC DNA]</scope>
    <source>
        <strain evidence="1 2">Egypt</strain>
    </source>
</reference>
<gene>
    <name evidence="1" type="ORF">ECPE_LOCUS99</name>
</gene>
<accession>A0A182ZZG4</accession>
<name>A0A182ZZG4_9TREM</name>
<evidence type="ECO:0000313" key="2">
    <source>
        <dbReference type="Proteomes" id="UP000272942"/>
    </source>
</evidence>
<evidence type="ECO:0000313" key="1">
    <source>
        <dbReference type="EMBL" id="VDP18698.1"/>
    </source>
</evidence>
<dbReference type="InterPro" id="IPR051182">
    <property type="entry name" value="Euk_NMN_adenylyltrnsfrase"/>
</dbReference>